<organism evidence="1 2">
    <name type="scientific">Nephila pilipes</name>
    <name type="common">Giant wood spider</name>
    <name type="synonym">Nephila maculata</name>
    <dbReference type="NCBI Taxonomy" id="299642"/>
    <lineage>
        <taxon>Eukaryota</taxon>
        <taxon>Metazoa</taxon>
        <taxon>Ecdysozoa</taxon>
        <taxon>Arthropoda</taxon>
        <taxon>Chelicerata</taxon>
        <taxon>Arachnida</taxon>
        <taxon>Araneae</taxon>
        <taxon>Araneomorphae</taxon>
        <taxon>Entelegynae</taxon>
        <taxon>Araneoidea</taxon>
        <taxon>Nephilidae</taxon>
        <taxon>Nephila</taxon>
    </lineage>
</organism>
<evidence type="ECO:0000313" key="1">
    <source>
        <dbReference type="EMBL" id="GFT06302.1"/>
    </source>
</evidence>
<reference evidence="1" key="1">
    <citation type="submission" date="2020-08" db="EMBL/GenBank/DDBJ databases">
        <title>Multicomponent nature underlies the extraordinary mechanical properties of spider dragline silk.</title>
        <authorList>
            <person name="Kono N."/>
            <person name="Nakamura H."/>
            <person name="Mori M."/>
            <person name="Yoshida Y."/>
            <person name="Ohtoshi R."/>
            <person name="Malay A.D."/>
            <person name="Moran D.A.P."/>
            <person name="Tomita M."/>
            <person name="Numata K."/>
            <person name="Arakawa K."/>
        </authorList>
    </citation>
    <scope>NUCLEOTIDE SEQUENCE</scope>
</reference>
<gene>
    <name evidence="1" type="ORF">NPIL_321241</name>
</gene>
<keyword evidence="2" id="KW-1185">Reference proteome</keyword>
<dbReference type="Proteomes" id="UP000887013">
    <property type="component" value="Unassembled WGS sequence"/>
</dbReference>
<sequence length="131" mass="14841">MVRSSVVADTSKPLQTRKNFHQSAKEVTTAPGRCRVHAESGVCQLRAISCEHIGRRIRAIIGYACPSTKRKLHTGSRIIVRLLEWRDNQLAIQIFCQHKGSVFSLMQHIRRGPILSLRKVTATEPELVFVR</sequence>
<proteinExistence type="predicted"/>
<evidence type="ECO:0000313" key="2">
    <source>
        <dbReference type="Proteomes" id="UP000887013"/>
    </source>
</evidence>
<name>A0A8X6TEH5_NEPPI</name>
<dbReference type="AlphaFoldDB" id="A0A8X6TEH5"/>
<protein>
    <submittedName>
        <fullName evidence="1">Uncharacterized protein</fullName>
    </submittedName>
</protein>
<dbReference type="EMBL" id="BMAW01102866">
    <property type="protein sequence ID" value="GFT06302.1"/>
    <property type="molecule type" value="Genomic_DNA"/>
</dbReference>
<accession>A0A8X6TEH5</accession>
<comment type="caution">
    <text evidence="1">The sequence shown here is derived from an EMBL/GenBank/DDBJ whole genome shotgun (WGS) entry which is preliminary data.</text>
</comment>